<name>A0A2K3D9G6_CHLRE</name>
<gene>
    <name evidence="2" type="ORF">CHLRE_10g425700v5</name>
</gene>
<organism evidence="2 3">
    <name type="scientific">Chlamydomonas reinhardtii</name>
    <name type="common">Chlamydomonas smithii</name>
    <dbReference type="NCBI Taxonomy" id="3055"/>
    <lineage>
        <taxon>Eukaryota</taxon>
        <taxon>Viridiplantae</taxon>
        <taxon>Chlorophyta</taxon>
        <taxon>core chlorophytes</taxon>
        <taxon>Chlorophyceae</taxon>
        <taxon>CS clade</taxon>
        <taxon>Chlamydomonadales</taxon>
        <taxon>Chlamydomonadaceae</taxon>
        <taxon>Chlamydomonas</taxon>
    </lineage>
</organism>
<reference evidence="2 3" key="1">
    <citation type="journal article" date="2007" name="Science">
        <title>The Chlamydomonas genome reveals the evolution of key animal and plant functions.</title>
        <authorList>
            <person name="Merchant S.S."/>
            <person name="Prochnik S.E."/>
            <person name="Vallon O."/>
            <person name="Harris E.H."/>
            <person name="Karpowicz S.J."/>
            <person name="Witman G.B."/>
            <person name="Terry A."/>
            <person name="Salamov A."/>
            <person name="Fritz-Laylin L.K."/>
            <person name="Marechal-Drouard L."/>
            <person name="Marshall W.F."/>
            <person name="Qu L.H."/>
            <person name="Nelson D.R."/>
            <person name="Sanderfoot A.A."/>
            <person name="Spalding M.H."/>
            <person name="Kapitonov V.V."/>
            <person name="Ren Q."/>
            <person name="Ferris P."/>
            <person name="Lindquist E."/>
            <person name="Shapiro H."/>
            <person name="Lucas S.M."/>
            <person name="Grimwood J."/>
            <person name="Schmutz J."/>
            <person name="Cardol P."/>
            <person name="Cerutti H."/>
            <person name="Chanfreau G."/>
            <person name="Chen C.L."/>
            <person name="Cognat V."/>
            <person name="Croft M.T."/>
            <person name="Dent R."/>
            <person name="Dutcher S."/>
            <person name="Fernandez E."/>
            <person name="Fukuzawa H."/>
            <person name="Gonzalez-Ballester D."/>
            <person name="Gonzalez-Halphen D."/>
            <person name="Hallmann A."/>
            <person name="Hanikenne M."/>
            <person name="Hippler M."/>
            <person name="Inwood W."/>
            <person name="Jabbari K."/>
            <person name="Kalanon M."/>
            <person name="Kuras R."/>
            <person name="Lefebvre P.A."/>
            <person name="Lemaire S.D."/>
            <person name="Lobanov A.V."/>
            <person name="Lohr M."/>
            <person name="Manuell A."/>
            <person name="Meier I."/>
            <person name="Mets L."/>
            <person name="Mittag M."/>
            <person name="Mittelmeier T."/>
            <person name="Moroney J.V."/>
            <person name="Moseley J."/>
            <person name="Napoli C."/>
            <person name="Nedelcu A.M."/>
            <person name="Niyogi K."/>
            <person name="Novoselov S.V."/>
            <person name="Paulsen I.T."/>
            <person name="Pazour G."/>
            <person name="Purton S."/>
            <person name="Ral J.P."/>
            <person name="Riano-Pachon D.M."/>
            <person name="Riekhof W."/>
            <person name="Rymarquis L."/>
            <person name="Schroda M."/>
            <person name="Stern D."/>
            <person name="Umen J."/>
            <person name="Willows R."/>
            <person name="Wilson N."/>
            <person name="Zimmer S.L."/>
            <person name="Allmer J."/>
            <person name="Balk J."/>
            <person name="Bisova K."/>
            <person name="Chen C.J."/>
            <person name="Elias M."/>
            <person name="Gendler K."/>
            <person name="Hauser C."/>
            <person name="Lamb M.R."/>
            <person name="Ledford H."/>
            <person name="Long J.C."/>
            <person name="Minagawa J."/>
            <person name="Page M.D."/>
            <person name="Pan J."/>
            <person name="Pootakham W."/>
            <person name="Roje S."/>
            <person name="Rose A."/>
            <person name="Stahlberg E."/>
            <person name="Terauchi A.M."/>
            <person name="Yang P."/>
            <person name="Ball S."/>
            <person name="Bowler C."/>
            <person name="Dieckmann C.L."/>
            <person name="Gladyshev V.N."/>
            <person name="Green P."/>
            <person name="Jorgensen R."/>
            <person name="Mayfield S."/>
            <person name="Mueller-Roeber B."/>
            <person name="Rajamani S."/>
            <person name="Sayre R.T."/>
            <person name="Brokstein P."/>
            <person name="Dubchak I."/>
            <person name="Goodstein D."/>
            <person name="Hornick L."/>
            <person name="Huang Y.W."/>
            <person name="Jhaveri J."/>
            <person name="Luo Y."/>
            <person name="Martinez D."/>
            <person name="Ngau W.C."/>
            <person name="Otillar B."/>
            <person name="Poliakov A."/>
            <person name="Porter A."/>
            <person name="Szajkowski L."/>
            <person name="Werner G."/>
            <person name="Zhou K."/>
            <person name="Grigoriev I.V."/>
            <person name="Rokhsar D.S."/>
            <person name="Grossman A.R."/>
        </authorList>
    </citation>
    <scope>NUCLEOTIDE SEQUENCE [LARGE SCALE GENOMIC DNA]</scope>
    <source>
        <strain evidence="3">CC-503</strain>
    </source>
</reference>
<dbReference type="RefSeq" id="XP_042919946.1">
    <property type="nucleotide sequence ID" value="XM_043066549.1"/>
</dbReference>
<feature type="compositionally biased region" description="Gly residues" evidence="1">
    <location>
        <begin position="645"/>
        <end position="656"/>
    </location>
</feature>
<accession>A0A2K3D9G6</accession>
<sequence length="873" mass="85148">MHRSWLESQLSRAVPPEPHSAPDLVAGDVVAAALARCGVPPAAAQRSVEAAMSVVLGTHAAGAAASGGGAAGAAAAAAAATAAAAVAAAQENGAGAPAAAAAVAAANAAAAVAAAAGARAGGGFASMFAQHVMAPSAMAAAGPPAVQSLRQVQGLLVAGDMGDLTSHLYGALVDRAGGGGAAAAGGADGGGDDAGGGAATNPERRWRATALAAHMLLALEGLGVLGGGGGGGGGGAAGGAASMLLDPFEAHKTSDLAQRLLTYYAATLLERGQLGLAPPYLCCLRPGLRGQLAGELLAAHTRRLTGLAAPDADASSSASSSAAAAEAAAAAGRAAADAECYGAYLALEHWFRRCWERQAQPAAALASCLATDIRPNELRLQLATFAVSCRHSPGYGPAARARVARWLAYPYIAALQAATAEEEERRAAAAAADGGGAAAGTESDVAAREAALLAGAAAGLDPLAALDVLDFANCCCCELALGDDVTAAAGQLLFDEVLPPGIDDAALLIAESLESGERSAGAGGEATAADGGAALRLAAALRAQAAELAGWRLYFGLDGQLARWLSRHEAAGPGPEAAALAADGCALLHDYLEQLLAPGWMRELASCSRALEAAAAGGDGAVRVSLTVTSPPGPGASQVPQAQAQGGGGGGGGGWGHPTAPYPELQGAALLEFQLALESGLRRAAASLVASSSSASAAAAAAAVQVAVEGPAAEGSPLPQGHVTVHLAAAPDARSWSALVSLLCGAVRGGLPGVPPLLLVALQADRATSLAVCRRCCVGQAVMRCAALRLSLVALGADAESPATGPQLLEMLAAPPEAAAAATDLVAAAAAGNGPGGLLELLGPGQLAQLLAVEADTAVRHLRNRQVARRLRE</sequence>
<dbReference type="GeneID" id="66054970"/>
<feature type="region of interest" description="Disordered" evidence="1">
    <location>
        <begin position="1"/>
        <end position="21"/>
    </location>
</feature>
<dbReference type="STRING" id="3055.A0A2K3D9G6"/>
<proteinExistence type="predicted"/>
<feature type="region of interest" description="Disordered" evidence="1">
    <location>
        <begin position="629"/>
        <end position="659"/>
    </location>
</feature>
<dbReference type="AlphaFoldDB" id="A0A2K3D9G6"/>
<dbReference type="Proteomes" id="UP000006906">
    <property type="component" value="Chromosome 10"/>
</dbReference>
<evidence type="ECO:0000313" key="2">
    <source>
        <dbReference type="EMBL" id="PNW77181.1"/>
    </source>
</evidence>
<evidence type="ECO:0000313" key="3">
    <source>
        <dbReference type="Proteomes" id="UP000006906"/>
    </source>
</evidence>
<feature type="compositionally biased region" description="Polar residues" evidence="1">
    <location>
        <begin position="1"/>
        <end position="11"/>
    </location>
</feature>
<dbReference type="InParanoid" id="A0A2K3D9G6"/>
<dbReference type="KEGG" id="cre:CHLRE_10g425700v5"/>
<evidence type="ECO:0000256" key="1">
    <source>
        <dbReference type="SAM" id="MobiDB-lite"/>
    </source>
</evidence>
<dbReference type="EMBL" id="CM008971">
    <property type="protein sequence ID" value="PNW77181.1"/>
    <property type="molecule type" value="Genomic_DNA"/>
</dbReference>
<dbReference type="Gramene" id="PNW77181">
    <property type="protein sequence ID" value="PNW77181"/>
    <property type="gene ID" value="CHLRE_10g425700v5"/>
</dbReference>
<feature type="compositionally biased region" description="Low complexity" evidence="1">
    <location>
        <begin position="635"/>
        <end position="644"/>
    </location>
</feature>
<keyword evidence="3" id="KW-1185">Reference proteome</keyword>
<protein>
    <submittedName>
        <fullName evidence="2">Uncharacterized protein</fullName>
    </submittedName>
</protein>